<keyword evidence="2" id="KW-0560">Oxidoreductase</keyword>
<dbReference type="RefSeq" id="WP_344732834.1">
    <property type="nucleotide sequence ID" value="NZ_BAAAZH010000012.1"/>
</dbReference>
<dbReference type="PROSITE" id="PS51725">
    <property type="entry name" value="ABM"/>
    <property type="match status" value="1"/>
</dbReference>
<dbReference type="Proteomes" id="UP001501495">
    <property type="component" value="Unassembled WGS sequence"/>
</dbReference>
<reference evidence="3" key="1">
    <citation type="journal article" date="2019" name="Int. J. Syst. Evol. Microbiol.">
        <title>The Global Catalogue of Microorganisms (GCM) 10K type strain sequencing project: providing services to taxonomists for standard genome sequencing and annotation.</title>
        <authorList>
            <consortium name="The Broad Institute Genomics Platform"/>
            <consortium name="The Broad Institute Genome Sequencing Center for Infectious Disease"/>
            <person name="Wu L."/>
            <person name="Ma J."/>
        </authorList>
    </citation>
    <scope>NUCLEOTIDE SEQUENCE [LARGE SCALE GENOMIC DNA]</scope>
    <source>
        <strain evidence="3">JCM 16703</strain>
    </source>
</reference>
<dbReference type="Pfam" id="PF03992">
    <property type="entry name" value="ABM"/>
    <property type="match status" value="1"/>
</dbReference>
<name>A0ABP7XH56_9ACTN</name>
<dbReference type="SUPFAM" id="SSF54909">
    <property type="entry name" value="Dimeric alpha+beta barrel"/>
    <property type="match status" value="1"/>
</dbReference>
<dbReference type="EMBL" id="BAAAZH010000012">
    <property type="protein sequence ID" value="GAA4116644.1"/>
    <property type="molecule type" value="Genomic_DNA"/>
</dbReference>
<dbReference type="GO" id="GO:0004497">
    <property type="term" value="F:monooxygenase activity"/>
    <property type="evidence" value="ECO:0007669"/>
    <property type="project" value="UniProtKB-KW"/>
</dbReference>
<sequence>MTFANAGTLGALPGRRDELVAHLTRPSTALAEVGCLLYEVGVSEEHPDTVFVVELWTSAEAHRASLELPEVQESIAAARPLLSGEFGGFRFDVVGSPLRGGA</sequence>
<keyword evidence="2" id="KW-0503">Monooxygenase</keyword>
<keyword evidence="3" id="KW-1185">Reference proteome</keyword>
<protein>
    <submittedName>
        <fullName evidence="2">Quinol monooxygenase</fullName>
    </submittedName>
</protein>
<evidence type="ECO:0000313" key="3">
    <source>
        <dbReference type="Proteomes" id="UP001501495"/>
    </source>
</evidence>
<dbReference type="InterPro" id="IPR007138">
    <property type="entry name" value="ABM_dom"/>
</dbReference>
<evidence type="ECO:0000313" key="2">
    <source>
        <dbReference type="EMBL" id="GAA4116644.1"/>
    </source>
</evidence>
<proteinExistence type="predicted"/>
<feature type="domain" description="ABM" evidence="1">
    <location>
        <begin position="3"/>
        <end position="91"/>
    </location>
</feature>
<dbReference type="Gene3D" id="3.30.70.100">
    <property type="match status" value="1"/>
</dbReference>
<accession>A0ABP7XH56</accession>
<comment type="caution">
    <text evidence="2">The sequence shown here is derived from an EMBL/GenBank/DDBJ whole genome shotgun (WGS) entry which is preliminary data.</text>
</comment>
<gene>
    <name evidence="2" type="ORF">GCM10022215_16460</name>
</gene>
<dbReference type="InterPro" id="IPR011008">
    <property type="entry name" value="Dimeric_a/b-barrel"/>
</dbReference>
<organism evidence="2 3">
    <name type="scientific">Nocardioides fonticola</name>
    <dbReference type="NCBI Taxonomy" id="450363"/>
    <lineage>
        <taxon>Bacteria</taxon>
        <taxon>Bacillati</taxon>
        <taxon>Actinomycetota</taxon>
        <taxon>Actinomycetes</taxon>
        <taxon>Propionibacteriales</taxon>
        <taxon>Nocardioidaceae</taxon>
        <taxon>Nocardioides</taxon>
    </lineage>
</organism>
<evidence type="ECO:0000259" key="1">
    <source>
        <dbReference type="PROSITE" id="PS51725"/>
    </source>
</evidence>